<dbReference type="PROSITE" id="PS50893">
    <property type="entry name" value="ABC_TRANSPORTER_2"/>
    <property type="match status" value="1"/>
</dbReference>
<sequence>MVETVLEVHNLVKDYGSFRAVDNLSFSLPKGKIVGFLGPNGAGKTTTIQILLGITSATSGKISYFGKDFIKNRSDCLQRINFSSAFNDLLGRITVYENLVVFAHLYGLKNPKKKIYELLDHFEITSIAHIKYLDLSTGQKTRVNFAKALINDPEILLMDEPTASLDPDIADKTLSMIEDLKKSRELSILYTSHNMDEITRICDEVIILDHGRIVAQDTPLGLTKMIPTAQVRLTFDNTKKVVEEYLDKHEFTYEFESAHSVLIDTEEKLIPKLIFGISKTDIWITDIDVIKSSLEDVFLHIARRKKT</sequence>
<protein>
    <recommendedName>
        <fullName evidence="5">ABC transporter domain-containing protein</fullName>
    </recommendedName>
</protein>
<evidence type="ECO:0000256" key="3">
    <source>
        <dbReference type="ARBA" id="ARBA00022741"/>
    </source>
</evidence>
<organism evidence="6 7">
    <name type="scientific">Candidatus Roizmanbacteria bacterium RIFCSPHIGHO2_01_FULL_39_24</name>
    <dbReference type="NCBI Taxonomy" id="1802032"/>
    <lineage>
        <taxon>Bacteria</taxon>
        <taxon>Candidatus Roizmaniibacteriota</taxon>
    </lineage>
</organism>
<proteinExistence type="inferred from homology"/>
<gene>
    <name evidence="6" type="ORF">A2799_00120</name>
</gene>
<evidence type="ECO:0000256" key="1">
    <source>
        <dbReference type="ARBA" id="ARBA00005417"/>
    </source>
</evidence>
<evidence type="ECO:0000256" key="4">
    <source>
        <dbReference type="ARBA" id="ARBA00022840"/>
    </source>
</evidence>
<reference evidence="6 7" key="1">
    <citation type="journal article" date="2016" name="Nat. Commun.">
        <title>Thousands of microbial genomes shed light on interconnected biogeochemical processes in an aquifer system.</title>
        <authorList>
            <person name="Anantharaman K."/>
            <person name="Brown C.T."/>
            <person name="Hug L.A."/>
            <person name="Sharon I."/>
            <person name="Castelle C.J."/>
            <person name="Probst A.J."/>
            <person name="Thomas B.C."/>
            <person name="Singh A."/>
            <person name="Wilkins M.J."/>
            <person name="Karaoz U."/>
            <person name="Brodie E.L."/>
            <person name="Williams K.H."/>
            <person name="Hubbard S.S."/>
            <person name="Banfield J.F."/>
        </authorList>
    </citation>
    <scope>NUCLEOTIDE SEQUENCE [LARGE SCALE GENOMIC DNA]</scope>
</reference>
<dbReference type="InterPro" id="IPR050763">
    <property type="entry name" value="ABC_transporter_ATP-binding"/>
</dbReference>
<dbReference type="Gene3D" id="3.40.50.300">
    <property type="entry name" value="P-loop containing nucleotide triphosphate hydrolases"/>
    <property type="match status" value="1"/>
</dbReference>
<dbReference type="GO" id="GO:0016887">
    <property type="term" value="F:ATP hydrolysis activity"/>
    <property type="evidence" value="ECO:0007669"/>
    <property type="project" value="InterPro"/>
</dbReference>
<keyword evidence="3" id="KW-0547">Nucleotide-binding</keyword>
<keyword evidence="2" id="KW-0813">Transport</keyword>
<evidence type="ECO:0000313" key="7">
    <source>
        <dbReference type="Proteomes" id="UP000176850"/>
    </source>
</evidence>
<dbReference type="AlphaFoldDB" id="A0A1F7GK55"/>
<dbReference type="InterPro" id="IPR003439">
    <property type="entry name" value="ABC_transporter-like_ATP-bd"/>
</dbReference>
<dbReference type="EMBL" id="MFZH01000016">
    <property type="protein sequence ID" value="OGK19214.1"/>
    <property type="molecule type" value="Genomic_DNA"/>
</dbReference>
<dbReference type="SUPFAM" id="SSF52540">
    <property type="entry name" value="P-loop containing nucleoside triphosphate hydrolases"/>
    <property type="match status" value="1"/>
</dbReference>
<dbReference type="SMART" id="SM00382">
    <property type="entry name" value="AAA"/>
    <property type="match status" value="1"/>
</dbReference>
<accession>A0A1F7GK55</accession>
<dbReference type="Proteomes" id="UP000176850">
    <property type="component" value="Unassembled WGS sequence"/>
</dbReference>
<comment type="similarity">
    <text evidence="1">Belongs to the ABC transporter superfamily.</text>
</comment>
<keyword evidence="4" id="KW-0067">ATP-binding</keyword>
<evidence type="ECO:0000259" key="5">
    <source>
        <dbReference type="PROSITE" id="PS50893"/>
    </source>
</evidence>
<name>A0A1F7GK55_9BACT</name>
<feature type="domain" description="ABC transporter" evidence="5">
    <location>
        <begin position="6"/>
        <end position="235"/>
    </location>
</feature>
<dbReference type="GO" id="GO:0005524">
    <property type="term" value="F:ATP binding"/>
    <property type="evidence" value="ECO:0007669"/>
    <property type="project" value="UniProtKB-KW"/>
</dbReference>
<dbReference type="PANTHER" id="PTHR42711">
    <property type="entry name" value="ABC TRANSPORTER ATP-BINDING PROTEIN"/>
    <property type="match status" value="1"/>
</dbReference>
<dbReference type="InterPro" id="IPR003593">
    <property type="entry name" value="AAA+_ATPase"/>
</dbReference>
<dbReference type="Pfam" id="PF00005">
    <property type="entry name" value="ABC_tran"/>
    <property type="match status" value="1"/>
</dbReference>
<dbReference type="InterPro" id="IPR027417">
    <property type="entry name" value="P-loop_NTPase"/>
</dbReference>
<comment type="caution">
    <text evidence="6">The sequence shown here is derived from an EMBL/GenBank/DDBJ whole genome shotgun (WGS) entry which is preliminary data.</text>
</comment>
<evidence type="ECO:0000313" key="6">
    <source>
        <dbReference type="EMBL" id="OGK19214.1"/>
    </source>
</evidence>
<dbReference type="PANTHER" id="PTHR42711:SF5">
    <property type="entry name" value="ABC TRANSPORTER ATP-BINDING PROTEIN NATA"/>
    <property type="match status" value="1"/>
</dbReference>
<evidence type="ECO:0000256" key="2">
    <source>
        <dbReference type="ARBA" id="ARBA00022448"/>
    </source>
</evidence>